<organism evidence="2 3">
    <name type="scientific">Rhizobium fredii</name>
    <name type="common">Sinorhizobium fredii</name>
    <dbReference type="NCBI Taxonomy" id="380"/>
    <lineage>
        <taxon>Bacteria</taxon>
        <taxon>Pseudomonadati</taxon>
        <taxon>Pseudomonadota</taxon>
        <taxon>Alphaproteobacteria</taxon>
        <taxon>Hyphomicrobiales</taxon>
        <taxon>Rhizobiaceae</taxon>
        <taxon>Sinorhizobium/Ensifer group</taxon>
        <taxon>Sinorhizobium</taxon>
    </lineage>
</organism>
<evidence type="ECO:0000313" key="3">
    <source>
        <dbReference type="Proteomes" id="UP000239340"/>
    </source>
</evidence>
<accession>A0A2L0H494</accession>
<dbReference type="Proteomes" id="UP000239340">
    <property type="component" value="Chromosome"/>
</dbReference>
<evidence type="ECO:0000256" key="1">
    <source>
        <dbReference type="SAM" id="MobiDB-lite"/>
    </source>
</evidence>
<name>A0A2L0H494_RHIFR</name>
<feature type="compositionally biased region" description="Basic and acidic residues" evidence="1">
    <location>
        <begin position="1"/>
        <end position="15"/>
    </location>
</feature>
<feature type="region of interest" description="Disordered" evidence="1">
    <location>
        <begin position="350"/>
        <end position="372"/>
    </location>
</feature>
<proteinExistence type="predicted"/>
<sequence length="379" mass="42035">MKTVDDVERDAERIELSPTGDSNRRPQSDRGNGGDKANGHAREPSEIYDAADLRFQTFPPLQQIVGEIIVEGLTVLAARPKVGKTWLMLDIAIAVGAGGYCLGDIQCEQGDALYLALEDNPRRLQRRLRKLLGMHKREWPHFKVAHKWPRADQGGIEQLRNWIAGAKNPKLIVIDVFARFRKLVPAGKQNYDSDYASIAELQTLAAENGVAIVVVHHLRKSEADDDPLDTVSGTLGLTAAADAILVINKTAQGTSLYGRGRDVDEIDKALRFDSDTARWAIIGERAEVERSDQRRAIIKLLEEAGPQAPKEIAAALNRKDGNIRGLLGKMVKNDEIIKLERGVYAISPPPGNIDNIDNNRSGKQSETQQNRGFWWDRDC</sequence>
<dbReference type="AlphaFoldDB" id="A0A2L0H494"/>
<dbReference type="RefSeq" id="WP_104839142.1">
    <property type="nucleotide sequence ID" value="NZ_CP024307.1"/>
</dbReference>
<dbReference type="Pfam" id="PF13481">
    <property type="entry name" value="AAA_25"/>
    <property type="match status" value="1"/>
</dbReference>
<dbReference type="InterPro" id="IPR027417">
    <property type="entry name" value="P-loop_NTPase"/>
</dbReference>
<dbReference type="Gene3D" id="3.40.50.300">
    <property type="entry name" value="P-loop containing nucleotide triphosphate hydrolases"/>
    <property type="match status" value="1"/>
</dbReference>
<dbReference type="SUPFAM" id="SSF52540">
    <property type="entry name" value="P-loop containing nucleoside triphosphate hydrolases"/>
    <property type="match status" value="1"/>
</dbReference>
<evidence type="ECO:0000313" key="2">
    <source>
        <dbReference type="EMBL" id="AUX76290.1"/>
    </source>
</evidence>
<reference evidence="2 3" key="1">
    <citation type="submission" date="2017-10" db="EMBL/GenBank/DDBJ databases">
        <title>Analysis of the genome sequences of Rhizobium populations associated to common bean (phaseolus vulgaris).</title>
        <authorList>
            <person name="Bustos P."/>
            <person name="Santamaria R.I."/>
            <person name="Miranda-Sanchez F."/>
            <person name="Perez-Carrascal O."/>
            <person name="Juarez S."/>
            <person name="Lozano L."/>
            <person name="Martinez-Flores I."/>
            <person name="Vinuesa P."/>
            <person name="Martinez-Romero E."/>
            <person name="Cevallos M.A."/>
            <person name="Romero D."/>
            <person name="Davila G."/>
            <person name="Gonzalez V."/>
        </authorList>
    </citation>
    <scope>NUCLEOTIDE SEQUENCE [LARGE SCALE GENOMIC DNA]</scope>
    <source>
        <strain evidence="2 3">NXT3</strain>
    </source>
</reference>
<dbReference type="EMBL" id="CP024307">
    <property type="protein sequence ID" value="AUX76290.1"/>
    <property type="molecule type" value="Genomic_DNA"/>
</dbReference>
<protein>
    <submittedName>
        <fullName evidence="2">RecA-like protein</fullName>
    </submittedName>
</protein>
<feature type="compositionally biased region" description="Polar residues" evidence="1">
    <location>
        <begin position="361"/>
        <end position="371"/>
    </location>
</feature>
<gene>
    <name evidence="2" type="ORF">NXT3_CH01718</name>
</gene>
<feature type="region of interest" description="Disordered" evidence="1">
    <location>
        <begin position="1"/>
        <end position="41"/>
    </location>
</feature>